<organism evidence="3 4">
    <name type="scientific">Sphingobacterium athyrii</name>
    <dbReference type="NCBI Taxonomy" id="2152717"/>
    <lineage>
        <taxon>Bacteria</taxon>
        <taxon>Pseudomonadati</taxon>
        <taxon>Bacteroidota</taxon>
        <taxon>Sphingobacteriia</taxon>
        <taxon>Sphingobacteriales</taxon>
        <taxon>Sphingobacteriaceae</taxon>
        <taxon>Sphingobacterium</taxon>
    </lineage>
</organism>
<dbReference type="EMBL" id="QCXX01000002">
    <property type="protein sequence ID" value="PUV24761.1"/>
    <property type="molecule type" value="Genomic_DNA"/>
</dbReference>
<feature type="domain" description="Nudix hydrolase" evidence="2">
    <location>
        <begin position="1"/>
        <end position="131"/>
    </location>
</feature>
<evidence type="ECO:0000256" key="1">
    <source>
        <dbReference type="ARBA" id="ARBA00022801"/>
    </source>
</evidence>
<dbReference type="PROSITE" id="PS00893">
    <property type="entry name" value="NUDIX_BOX"/>
    <property type="match status" value="1"/>
</dbReference>
<dbReference type="PROSITE" id="PS51462">
    <property type="entry name" value="NUDIX"/>
    <property type="match status" value="1"/>
</dbReference>
<sequence>MDNNIIDKVALIHISNKKILSTQSKGKDKLYFPGGKREHGETDIICLRREIREELNVDIIEHSVRFFGTFEAAADGRGKNVIVQMSCYFAEFAGILTASNEIERFEWISFADKNENVLKLGKGLMSSWQKT</sequence>
<proteinExistence type="predicted"/>
<reference evidence="3 4" key="1">
    <citation type="submission" date="2018-04" db="EMBL/GenBank/DDBJ databases">
        <title>Sphingobacterium sp. M46 Genome.</title>
        <authorList>
            <person name="Cheng J."/>
            <person name="Li Y."/>
        </authorList>
    </citation>
    <scope>NUCLEOTIDE SEQUENCE [LARGE SCALE GENOMIC DNA]</scope>
    <source>
        <strain evidence="3 4">M46</strain>
    </source>
</reference>
<dbReference type="AlphaFoldDB" id="A0A363NVT2"/>
<dbReference type="RefSeq" id="WP_108633096.1">
    <property type="nucleotide sequence ID" value="NZ_QCXX01000002.1"/>
</dbReference>
<comment type="caution">
    <text evidence="3">The sequence shown here is derived from an EMBL/GenBank/DDBJ whole genome shotgun (WGS) entry which is preliminary data.</text>
</comment>
<dbReference type="SUPFAM" id="SSF55811">
    <property type="entry name" value="Nudix"/>
    <property type="match status" value="1"/>
</dbReference>
<keyword evidence="1" id="KW-0378">Hydrolase</keyword>
<dbReference type="Proteomes" id="UP000250831">
    <property type="component" value="Unassembled WGS sequence"/>
</dbReference>
<gene>
    <name evidence="3" type="ORF">DCO56_07265</name>
</gene>
<dbReference type="Pfam" id="PF00293">
    <property type="entry name" value="NUDIX"/>
    <property type="match status" value="1"/>
</dbReference>
<keyword evidence="4" id="KW-1185">Reference proteome</keyword>
<evidence type="ECO:0000259" key="2">
    <source>
        <dbReference type="PROSITE" id="PS51462"/>
    </source>
</evidence>
<evidence type="ECO:0000313" key="3">
    <source>
        <dbReference type="EMBL" id="PUV24761.1"/>
    </source>
</evidence>
<dbReference type="InterPro" id="IPR015797">
    <property type="entry name" value="NUDIX_hydrolase-like_dom_sf"/>
</dbReference>
<evidence type="ECO:0000313" key="4">
    <source>
        <dbReference type="Proteomes" id="UP000250831"/>
    </source>
</evidence>
<dbReference type="InterPro" id="IPR020084">
    <property type="entry name" value="NUDIX_hydrolase_CS"/>
</dbReference>
<dbReference type="Gene3D" id="3.90.79.10">
    <property type="entry name" value="Nucleoside Triphosphate Pyrophosphohydrolase"/>
    <property type="match status" value="1"/>
</dbReference>
<protein>
    <submittedName>
        <fullName evidence="3">DNA mismatch repair protein MutT</fullName>
    </submittedName>
</protein>
<accession>A0A363NVT2</accession>
<dbReference type="GO" id="GO:0016787">
    <property type="term" value="F:hydrolase activity"/>
    <property type="evidence" value="ECO:0007669"/>
    <property type="project" value="UniProtKB-KW"/>
</dbReference>
<dbReference type="CDD" id="cd04690">
    <property type="entry name" value="NUDIX_Hydrolase"/>
    <property type="match status" value="1"/>
</dbReference>
<dbReference type="OrthoDB" id="3532303at2"/>
<name>A0A363NVT2_9SPHI</name>
<dbReference type="InterPro" id="IPR000086">
    <property type="entry name" value="NUDIX_hydrolase_dom"/>
</dbReference>